<reference evidence="1" key="1">
    <citation type="submission" date="2018-02" db="EMBL/GenBank/DDBJ databases">
        <authorList>
            <person name="Cohen D.B."/>
            <person name="Kent A.D."/>
        </authorList>
    </citation>
    <scope>NUCLEOTIDE SEQUENCE</scope>
</reference>
<gene>
    <name evidence="1" type="ORF">FSB_LOCUS8184</name>
</gene>
<organism evidence="1">
    <name type="scientific">Fagus sylvatica</name>
    <name type="common">Beechnut</name>
    <dbReference type="NCBI Taxonomy" id="28930"/>
    <lineage>
        <taxon>Eukaryota</taxon>
        <taxon>Viridiplantae</taxon>
        <taxon>Streptophyta</taxon>
        <taxon>Embryophyta</taxon>
        <taxon>Tracheophyta</taxon>
        <taxon>Spermatophyta</taxon>
        <taxon>Magnoliopsida</taxon>
        <taxon>eudicotyledons</taxon>
        <taxon>Gunneridae</taxon>
        <taxon>Pentapetalae</taxon>
        <taxon>rosids</taxon>
        <taxon>fabids</taxon>
        <taxon>Fagales</taxon>
        <taxon>Fagaceae</taxon>
        <taxon>Fagus</taxon>
    </lineage>
</organism>
<dbReference type="AlphaFoldDB" id="A0A2N9EZN5"/>
<dbReference type="EMBL" id="OIVN01000444">
    <property type="protein sequence ID" value="SPC80302.1"/>
    <property type="molecule type" value="Genomic_DNA"/>
</dbReference>
<name>A0A2N9EZN5_FAGSY</name>
<proteinExistence type="predicted"/>
<accession>A0A2N9EZN5</accession>
<sequence>MGVAQAYHDHNGMDLHHDPQSIPHNTAQIHLGKSVQEPLVVLMAYNDHNDMELELELGMPVQEPLVVLMAYNDHNDMELELELGMPVQEPLVVLMAYNDHNDIGIGIGHAGRQLQESGTGFGGGFLRLIIRL</sequence>
<evidence type="ECO:0000313" key="1">
    <source>
        <dbReference type="EMBL" id="SPC80302.1"/>
    </source>
</evidence>
<protein>
    <submittedName>
        <fullName evidence="1">Uncharacterized protein</fullName>
    </submittedName>
</protein>